<dbReference type="GeneID" id="121402102"/>
<evidence type="ECO:0000256" key="1">
    <source>
        <dbReference type="ARBA" id="ARBA00022999"/>
    </source>
</evidence>
<dbReference type="Gene3D" id="3.30.505.10">
    <property type="entry name" value="SH2 domain"/>
    <property type="match status" value="1"/>
</dbReference>
<feature type="domain" description="SH2" evidence="3">
    <location>
        <begin position="259"/>
        <end position="369"/>
    </location>
</feature>
<dbReference type="GO" id="GO:0005737">
    <property type="term" value="C:cytoplasm"/>
    <property type="evidence" value="ECO:0007669"/>
    <property type="project" value="UniProtKB-ARBA"/>
</dbReference>
<dbReference type="InterPro" id="IPR000980">
    <property type="entry name" value="SH2"/>
</dbReference>
<evidence type="ECO:0000256" key="2">
    <source>
        <dbReference type="PROSITE-ProRule" id="PRU00191"/>
    </source>
</evidence>
<accession>A0A8J1MQA6</accession>
<dbReference type="Pfam" id="PF00017">
    <property type="entry name" value="SH2"/>
    <property type="match status" value="1"/>
</dbReference>
<dbReference type="CTD" id="121402102"/>
<gene>
    <name evidence="5" type="primary">LOC121402102</name>
</gene>
<dbReference type="PANTHER" id="PTHR14098:SF2">
    <property type="entry name" value="CYTOKINE-DEPENDENT HEMATOPOIETIC CELL LINKER"/>
    <property type="match status" value="1"/>
</dbReference>
<dbReference type="PANTHER" id="PTHR14098">
    <property type="entry name" value="SH2 DOMAIN CONTAINING PROTEIN"/>
    <property type="match status" value="1"/>
</dbReference>
<dbReference type="GO" id="GO:0035556">
    <property type="term" value="P:intracellular signal transduction"/>
    <property type="evidence" value="ECO:0000318"/>
    <property type="project" value="GO_Central"/>
</dbReference>
<dbReference type="InterPro" id="IPR036860">
    <property type="entry name" value="SH2_dom_sf"/>
</dbReference>
<proteinExistence type="predicted"/>
<dbReference type="OrthoDB" id="9945442at2759"/>
<dbReference type="AlphaFoldDB" id="A0A8J1MQA6"/>
<evidence type="ECO:0000259" key="3">
    <source>
        <dbReference type="PROSITE" id="PS50001"/>
    </source>
</evidence>
<evidence type="ECO:0000313" key="4">
    <source>
        <dbReference type="Proteomes" id="UP000186698"/>
    </source>
</evidence>
<dbReference type="InterPro" id="IPR051751">
    <property type="entry name" value="Immunoreceptor_sig_adapters"/>
</dbReference>
<keyword evidence="1 2" id="KW-0727">SH2 domain</keyword>
<sequence>MLQWTEEEGTSSFDEDEENYDVIEGELDSRSFIHQMNNNSEYADRRCHGIDTSVQFANEPKPSTAYSHQTNRGGKAYRYVYKNDSQQSVKVSDRRCHNRDATQELHQELHGHQMKGHKYECSGGVPQSTKGPTINRNLKPEKLSFQVKAANLAKVQLWKLNPANDISKPVCSTKRPMKRNGTSQIRESREIDIGSQLQLNECFSRTSEQDTEGVQNFGDRFHKPYFEQCEMRNEDHQWIPPIQNEEAMWGETDHAECNWYVREYDRKKTEQILCQEMKNGAFLVRDSREMTIDQPYVLSVYFQSKVYNIKIRYLEESGQYALGTGLRGNEKFDSVQDIIDFHRRFPVKIIDGKRSSYIHGKECYLTQPPNLNGH</sequence>
<dbReference type="RefSeq" id="XP_041443922.1">
    <property type="nucleotide sequence ID" value="XM_041587988.1"/>
</dbReference>
<protein>
    <submittedName>
        <fullName evidence="5">Uncharacterized protein LOC121402102</fullName>
    </submittedName>
</protein>
<dbReference type="Proteomes" id="UP000186698">
    <property type="component" value="Chromosome 1L"/>
</dbReference>
<organism evidence="4 5">
    <name type="scientific">Xenopus laevis</name>
    <name type="common">African clawed frog</name>
    <dbReference type="NCBI Taxonomy" id="8355"/>
    <lineage>
        <taxon>Eukaryota</taxon>
        <taxon>Metazoa</taxon>
        <taxon>Chordata</taxon>
        <taxon>Craniata</taxon>
        <taxon>Vertebrata</taxon>
        <taxon>Euteleostomi</taxon>
        <taxon>Amphibia</taxon>
        <taxon>Batrachia</taxon>
        <taxon>Anura</taxon>
        <taxon>Pipoidea</taxon>
        <taxon>Pipidae</taxon>
        <taxon>Xenopodinae</taxon>
        <taxon>Xenopus</taxon>
        <taxon>Xenopus</taxon>
    </lineage>
</organism>
<dbReference type="GO" id="GO:0007169">
    <property type="term" value="P:cell surface receptor protein tyrosine kinase signaling pathway"/>
    <property type="evidence" value="ECO:0000318"/>
    <property type="project" value="GO_Central"/>
</dbReference>
<dbReference type="SUPFAM" id="SSF55550">
    <property type="entry name" value="SH2 domain"/>
    <property type="match status" value="1"/>
</dbReference>
<dbReference type="KEGG" id="xla:121402102"/>
<name>A0A8J1MQA6_XENLA</name>
<dbReference type="FunFam" id="3.30.505.10:FF:000016">
    <property type="entry name" value="B-cell linker protein isoform 2"/>
    <property type="match status" value="1"/>
</dbReference>
<keyword evidence="4" id="KW-1185">Reference proteome</keyword>
<dbReference type="SMART" id="SM00252">
    <property type="entry name" value="SH2"/>
    <property type="match status" value="1"/>
</dbReference>
<dbReference type="PROSITE" id="PS50001">
    <property type="entry name" value="SH2"/>
    <property type="match status" value="1"/>
</dbReference>
<evidence type="ECO:0000313" key="5">
    <source>
        <dbReference type="RefSeq" id="XP_041443922.1"/>
    </source>
</evidence>
<reference evidence="5" key="1">
    <citation type="submission" date="2025-08" db="UniProtKB">
        <authorList>
            <consortium name="RefSeq"/>
        </authorList>
    </citation>
    <scope>IDENTIFICATION</scope>
    <source>
        <strain evidence="5">J_2021</strain>
        <tissue evidence="5">Erythrocytes</tissue>
    </source>
</reference>